<dbReference type="Gene3D" id="3.10.20.90">
    <property type="entry name" value="Phosphatidylinositol 3-kinase Catalytic Subunit, Chain A, domain 1"/>
    <property type="match status" value="1"/>
</dbReference>
<dbReference type="InterPro" id="IPR039336">
    <property type="entry name" value="Midnolin"/>
</dbReference>
<feature type="region of interest" description="Disordered" evidence="5">
    <location>
        <begin position="1"/>
        <end position="23"/>
    </location>
</feature>
<dbReference type="Ensembl" id="ENSCPRT00005026126.1">
    <property type="protein sequence ID" value="ENSCPRP00005022341.1"/>
    <property type="gene ID" value="ENSCPRG00005015565.1"/>
</dbReference>
<feature type="domain" description="Ubiquitin-like" evidence="6">
    <location>
        <begin position="26"/>
        <end position="100"/>
    </location>
</feature>
<comment type="subcellular location">
    <subcellularLocation>
        <location evidence="1">Cytoplasm</location>
        <location evidence="1">Cytosol</location>
    </subcellularLocation>
    <subcellularLocation>
        <location evidence="2">Nucleus</location>
        <location evidence="2">Nucleolus</location>
    </subcellularLocation>
</comment>
<keyword evidence="4" id="KW-0539">Nucleus</keyword>
<evidence type="ECO:0000256" key="2">
    <source>
        <dbReference type="ARBA" id="ARBA00004604"/>
    </source>
</evidence>
<evidence type="ECO:0000256" key="4">
    <source>
        <dbReference type="ARBA" id="ARBA00023242"/>
    </source>
</evidence>
<dbReference type="PROSITE" id="PS50053">
    <property type="entry name" value="UBIQUITIN_2"/>
    <property type="match status" value="1"/>
</dbReference>
<name>A0A7M4FBA4_CROPO</name>
<dbReference type="AlphaFoldDB" id="A0A7M4FBA4"/>
<feature type="region of interest" description="Disordered" evidence="5">
    <location>
        <begin position="368"/>
        <end position="404"/>
    </location>
</feature>
<keyword evidence="8" id="KW-1185">Reference proteome</keyword>
<dbReference type="Pfam" id="PF00240">
    <property type="entry name" value="ubiquitin"/>
    <property type="match status" value="1"/>
</dbReference>
<evidence type="ECO:0000313" key="7">
    <source>
        <dbReference type="Ensembl" id="ENSCPRP00005022341.1"/>
    </source>
</evidence>
<dbReference type="GeneTree" id="ENSGT00510000049027"/>
<dbReference type="InterPro" id="IPR029071">
    <property type="entry name" value="Ubiquitin-like_domsf"/>
</dbReference>
<dbReference type="PANTHER" id="PTHR23010:SF1">
    <property type="entry name" value="MIDNOLIN"/>
    <property type="match status" value="1"/>
</dbReference>
<sequence>MDPQPGARSCSRGGPACEGLPAEPPMNLYIHTTTGARYELSVPGEETVEGLKRRLSQRLKVPKERLALLHKESRLNSGKLQDLGVVEGSKLTLVPTVEAGLMSQASRPEQSVMQALESLTETQVNDFLSGRSPLTLALRVGDHMMFVQLQLAAQQAGGQLQHRHVIASPRSVAWPLVPGCWERGCGASRAPLLTPPRPRQVDCSARSSNPSASSSPAPTPRSRKPGAVIESFVNHAPGVFSGTFSGTLHPNCQDSSGRPRRDIGTILQILNDLLSATRHYQGMPQSLTQLRCQTQCSPSAPSSPELAAKATSETLTTATSVASQPLHSVVQCQSQIRMCKPSGDRLRQTENRATRCKVERLQMLMHQKRLRRKARRDARAPYHWLPNRKSSRTNSNSSVSSEGSLDLDFEDSVWKPEVKADLKSEFVVA</sequence>
<keyword evidence="3" id="KW-0963">Cytoplasm</keyword>
<dbReference type="FunFam" id="3.10.20.90:FF:000180">
    <property type="entry name" value="midnolin isoform X1"/>
    <property type="match status" value="1"/>
</dbReference>
<dbReference type="CDD" id="cd01804">
    <property type="entry name" value="Ubl_midnolin"/>
    <property type="match status" value="1"/>
</dbReference>
<feature type="region of interest" description="Disordered" evidence="5">
    <location>
        <begin position="188"/>
        <end position="225"/>
    </location>
</feature>
<evidence type="ECO:0000313" key="8">
    <source>
        <dbReference type="Proteomes" id="UP000594220"/>
    </source>
</evidence>
<dbReference type="GO" id="GO:0005829">
    <property type="term" value="C:cytosol"/>
    <property type="evidence" value="ECO:0007669"/>
    <property type="project" value="UniProtKB-SubCell"/>
</dbReference>
<organism evidence="7 8">
    <name type="scientific">Crocodylus porosus</name>
    <name type="common">Saltwater crocodile</name>
    <name type="synonym">Estuarine crocodile</name>
    <dbReference type="NCBI Taxonomy" id="8502"/>
    <lineage>
        <taxon>Eukaryota</taxon>
        <taxon>Metazoa</taxon>
        <taxon>Chordata</taxon>
        <taxon>Craniata</taxon>
        <taxon>Vertebrata</taxon>
        <taxon>Euteleostomi</taxon>
        <taxon>Archelosauria</taxon>
        <taxon>Archosauria</taxon>
        <taxon>Crocodylia</taxon>
        <taxon>Longirostres</taxon>
        <taxon>Crocodylidae</taxon>
        <taxon>Crocodylus</taxon>
    </lineage>
</organism>
<protein>
    <submittedName>
        <fullName evidence="7">Midnolin</fullName>
    </submittedName>
</protein>
<evidence type="ECO:0000256" key="5">
    <source>
        <dbReference type="SAM" id="MobiDB-lite"/>
    </source>
</evidence>
<gene>
    <name evidence="7" type="primary">MIDN</name>
</gene>
<reference evidence="7" key="2">
    <citation type="submission" date="2025-09" db="UniProtKB">
        <authorList>
            <consortium name="Ensembl"/>
        </authorList>
    </citation>
    <scope>IDENTIFICATION</scope>
</reference>
<dbReference type="SUPFAM" id="SSF54236">
    <property type="entry name" value="Ubiquitin-like"/>
    <property type="match status" value="1"/>
</dbReference>
<reference evidence="7" key="1">
    <citation type="submission" date="2025-08" db="UniProtKB">
        <authorList>
            <consortium name="Ensembl"/>
        </authorList>
    </citation>
    <scope>IDENTIFICATION</scope>
</reference>
<evidence type="ECO:0000256" key="3">
    <source>
        <dbReference type="ARBA" id="ARBA00022490"/>
    </source>
</evidence>
<dbReference type="GO" id="GO:0005730">
    <property type="term" value="C:nucleolus"/>
    <property type="evidence" value="ECO:0007669"/>
    <property type="project" value="UniProtKB-SubCell"/>
</dbReference>
<accession>A0A7M4FBA4</accession>
<proteinExistence type="predicted"/>
<dbReference type="InterPro" id="IPR000626">
    <property type="entry name" value="Ubiquitin-like_dom"/>
</dbReference>
<dbReference type="Proteomes" id="UP000594220">
    <property type="component" value="Unplaced"/>
</dbReference>
<evidence type="ECO:0000259" key="6">
    <source>
        <dbReference type="PROSITE" id="PS50053"/>
    </source>
</evidence>
<feature type="compositionally biased region" description="Low complexity" evidence="5">
    <location>
        <begin position="204"/>
        <end position="216"/>
    </location>
</feature>
<dbReference type="PANTHER" id="PTHR23010">
    <property type="entry name" value="MIDNOLIN"/>
    <property type="match status" value="1"/>
</dbReference>
<dbReference type="SMART" id="SM00213">
    <property type="entry name" value="UBQ"/>
    <property type="match status" value="1"/>
</dbReference>
<feature type="compositionally biased region" description="Low complexity" evidence="5">
    <location>
        <begin position="392"/>
        <end position="404"/>
    </location>
</feature>
<dbReference type="OMA" id="PSHDIGQ"/>
<evidence type="ECO:0000256" key="1">
    <source>
        <dbReference type="ARBA" id="ARBA00004514"/>
    </source>
</evidence>